<dbReference type="NCBIfam" id="TIGR02115">
    <property type="entry name" value="potass_kdpF"/>
    <property type="match status" value="1"/>
</dbReference>
<sequence>MVRHRRRMGPVNAGGVAVRKPSTDDPIRPERRFPRIVPVHPNLTPGVRDGRPGLRHRHRRGFRAGRPRRQGGDEAVTAETTVGLVVAVALLGYLVLALIFPERF</sequence>
<evidence type="ECO:0000313" key="3">
    <source>
        <dbReference type="EMBL" id="ELP63182.1"/>
    </source>
</evidence>
<keyword evidence="2" id="KW-1133">Transmembrane helix</keyword>
<gene>
    <name evidence="3" type="primary">kdpF</name>
    <name evidence="3" type="ORF">STRTUCAR8_01076</name>
</gene>
<evidence type="ECO:0000256" key="2">
    <source>
        <dbReference type="SAM" id="Phobius"/>
    </source>
</evidence>
<feature type="compositionally biased region" description="Basic and acidic residues" evidence="1">
    <location>
        <begin position="21"/>
        <end position="33"/>
    </location>
</feature>
<dbReference type="GO" id="GO:0005886">
    <property type="term" value="C:plasma membrane"/>
    <property type="evidence" value="ECO:0007669"/>
    <property type="project" value="InterPro"/>
</dbReference>
<proteinExistence type="predicted"/>
<feature type="compositionally biased region" description="Basic residues" evidence="1">
    <location>
        <begin position="53"/>
        <end position="69"/>
    </location>
</feature>
<dbReference type="GO" id="GO:0016787">
    <property type="term" value="F:hydrolase activity"/>
    <property type="evidence" value="ECO:0007669"/>
    <property type="project" value="UniProtKB-KW"/>
</dbReference>
<dbReference type="Pfam" id="PF09604">
    <property type="entry name" value="Potass_KdpF"/>
    <property type="match status" value="1"/>
</dbReference>
<keyword evidence="4" id="KW-1185">Reference proteome</keyword>
<comment type="caution">
    <text evidence="3">The sequence shown here is derived from an EMBL/GenBank/DDBJ whole genome shotgun (WGS) entry which is preliminary data.</text>
</comment>
<accession>L7EVX9</accession>
<dbReference type="GO" id="GO:0008556">
    <property type="term" value="F:P-type potassium transmembrane transporter activity"/>
    <property type="evidence" value="ECO:0007669"/>
    <property type="project" value="InterPro"/>
</dbReference>
<name>L7EVX9_STRT8</name>
<organism evidence="3 4">
    <name type="scientific">Streptomyces turgidiscabies (strain Car8)</name>
    <dbReference type="NCBI Taxonomy" id="698760"/>
    <lineage>
        <taxon>Bacteria</taxon>
        <taxon>Bacillati</taxon>
        <taxon>Actinomycetota</taxon>
        <taxon>Actinomycetes</taxon>
        <taxon>Kitasatosporales</taxon>
        <taxon>Streptomycetaceae</taxon>
        <taxon>Streptomyces</taxon>
    </lineage>
</organism>
<feature type="region of interest" description="Disordered" evidence="1">
    <location>
        <begin position="1"/>
        <end position="74"/>
    </location>
</feature>
<feature type="transmembrane region" description="Helical" evidence="2">
    <location>
        <begin position="76"/>
        <end position="100"/>
    </location>
</feature>
<keyword evidence="3" id="KW-0378">Hydrolase</keyword>
<evidence type="ECO:0000256" key="1">
    <source>
        <dbReference type="SAM" id="MobiDB-lite"/>
    </source>
</evidence>
<keyword evidence="2" id="KW-0472">Membrane</keyword>
<reference evidence="3 4" key="1">
    <citation type="journal article" date="2011" name="Plasmid">
        <title>Streptomyces turgidiscabies Car8 contains a modular pathogenicity island that shares virulence genes with other actinobacterial plant pathogens.</title>
        <authorList>
            <person name="Huguet-Tapia J.C."/>
            <person name="Badger J.H."/>
            <person name="Loria R."/>
            <person name="Pettis G.S."/>
        </authorList>
    </citation>
    <scope>NUCLEOTIDE SEQUENCE [LARGE SCALE GENOMIC DNA]</scope>
    <source>
        <strain evidence="3 4">Car8</strain>
    </source>
</reference>
<dbReference type="InterPro" id="IPR011726">
    <property type="entry name" value="KdpF"/>
</dbReference>
<dbReference type="Proteomes" id="UP000010931">
    <property type="component" value="Unassembled WGS sequence"/>
</dbReference>
<dbReference type="AlphaFoldDB" id="L7EVX9"/>
<dbReference type="STRING" id="85558.T45_03132"/>
<dbReference type="EMBL" id="AEJB01000534">
    <property type="protein sequence ID" value="ELP63182.1"/>
    <property type="molecule type" value="Genomic_DNA"/>
</dbReference>
<dbReference type="EC" id="3.6.3.12" evidence="3"/>
<protein>
    <submittedName>
        <fullName evidence="3">K+-transporting ATPase, F subunit</fullName>
        <ecNumber evidence="3">3.6.3.12</ecNumber>
    </submittedName>
</protein>
<keyword evidence="2" id="KW-0812">Transmembrane</keyword>
<evidence type="ECO:0000313" key="4">
    <source>
        <dbReference type="Proteomes" id="UP000010931"/>
    </source>
</evidence>